<sequence length="77" mass="8149">MTLIGGFGEKISGVEFSTMQSTVLSVLCMGTSLILLIAGTLATRKMQRIAGSADTRKFVDDAVAAEGPNRVLIRFGK</sequence>
<dbReference type="EMBL" id="SOHM01000031">
    <property type="protein sequence ID" value="TFD86956.1"/>
    <property type="molecule type" value="Genomic_DNA"/>
</dbReference>
<feature type="transmembrane region" description="Helical" evidence="1">
    <location>
        <begin position="22"/>
        <end position="42"/>
    </location>
</feature>
<protein>
    <submittedName>
        <fullName evidence="2">Uncharacterized protein</fullName>
    </submittedName>
</protein>
<organism evidence="2 3">
    <name type="scientific">Cryobacterium lactosi</name>
    <dbReference type="NCBI Taxonomy" id="1259202"/>
    <lineage>
        <taxon>Bacteria</taxon>
        <taxon>Bacillati</taxon>
        <taxon>Actinomycetota</taxon>
        <taxon>Actinomycetes</taxon>
        <taxon>Micrococcales</taxon>
        <taxon>Microbacteriaceae</taxon>
        <taxon>Cryobacterium</taxon>
    </lineage>
</organism>
<reference evidence="2 3" key="1">
    <citation type="submission" date="2019-03" db="EMBL/GenBank/DDBJ databases">
        <title>Genomics of glacier-inhabiting Cryobacterium strains.</title>
        <authorList>
            <person name="Liu Q."/>
            <person name="Xin Y.-H."/>
        </authorList>
    </citation>
    <scope>NUCLEOTIDE SEQUENCE [LARGE SCALE GENOMIC DNA]</scope>
    <source>
        <strain evidence="2 3">Sr59</strain>
    </source>
</reference>
<evidence type="ECO:0000313" key="3">
    <source>
        <dbReference type="Proteomes" id="UP000298468"/>
    </source>
</evidence>
<proteinExistence type="predicted"/>
<dbReference type="AlphaFoldDB" id="A0A4R9BLZ8"/>
<dbReference type="RefSeq" id="WP_134641438.1">
    <property type="nucleotide sequence ID" value="NZ_SOHM01000031.1"/>
</dbReference>
<evidence type="ECO:0000313" key="2">
    <source>
        <dbReference type="EMBL" id="TFD86956.1"/>
    </source>
</evidence>
<accession>A0A4R9BLZ8</accession>
<keyword evidence="1" id="KW-0472">Membrane</keyword>
<keyword evidence="1" id="KW-1133">Transmembrane helix</keyword>
<dbReference type="Proteomes" id="UP000298468">
    <property type="component" value="Unassembled WGS sequence"/>
</dbReference>
<keyword evidence="3" id="KW-1185">Reference proteome</keyword>
<keyword evidence="1" id="KW-0812">Transmembrane</keyword>
<name>A0A4R9BLZ8_9MICO</name>
<gene>
    <name evidence="2" type="ORF">E3T61_13865</name>
</gene>
<comment type="caution">
    <text evidence="2">The sequence shown here is derived from an EMBL/GenBank/DDBJ whole genome shotgun (WGS) entry which is preliminary data.</text>
</comment>
<evidence type="ECO:0000256" key="1">
    <source>
        <dbReference type="SAM" id="Phobius"/>
    </source>
</evidence>